<evidence type="ECO:0000313" key="3">
    <source>
        <dbReference type="EMBL" id="KTT27812.1"/>
    </source>
</evidence>
<dbReference type="CDD" id="cd07012">
    <property type="entry name" value="PBP2_Bug_TTT"/>
    <property type="match status" value="1"/>
</dbReference>
<comment type="similarity">
    <text evidence="1">Belongs to the UPF0065 (bug) family.</text>
</comment>
<dbReference type="AlphaFoldDB" id="A0A147HCE9"/>
<dbReference type="RefSeq" id="WP_058640097.1">
    <property type="nucleotide sequence ID" value="NZ_LDSL01000005.1"/>
</dbReference>
<dbReference type="OrthoDB" id="8806446at2"/>
<dbReference type="PATRIC" id="fig|433924.3.peg.3430"/>
<feature type="chain" id="PRO_5007547424" evidence="2">
    <location>
        <begin position="29"/>
        <end position="331"/>
    </location>
</feature>
<keyword evidence="2" id="KW-0732">Signal</keyword>
<dbReference type="Proteomes" id="UP000072741">
    <property type="component" value="Unassembled WGS sequence"/>
</dbReference>
<proteinExistence type="inferred from homology"/>
<protein>
    <submittedName>
        <fullName evidence="3">Twin-arginine translocation pathway signal</fullName>
    </submittedName>
</protein>
<keyword evidence="4" id="KW-1185">Reference proteome</keyword>
<gene>
    <name evidence="3" type="ORF">NS331_00660</name>
</gene>
<dbReference type="PIRSF" id="PIRSF017082">
    <property type="entry name" value="YflP"/>
    <property type="match status" value="1"/>
</dbReference>
<feature type="signal peptide" evidence="2">
    <location>
        <begin position="1"/>
        <end position="28"/>
    </location>
</feature>
<dbReference type="SUPFAM" id="SSF53850">
    <property type="entry name" value="Periplasmic binding protein-like II"/>
    <property type="match status" value="1"/>
</dbReference>
<reference evidence="3 4" key="1">
    <citation type="journal article" date="2016" name="Front. Microbiol.">
        <title>Genomic Resource of Rice Seed Associated Bacteria.</title>
        <authorList>
            <person name="Midha S."/>
            <person name="Bansal K."/>
            <person name="Sharma S."/>
            <person name="Kumar N."/>
            <person name="Patil P.P."/>
            <person name="Chaudhry V."/>
            <person name="Patil P.B."/>
        </authorList>
    </citation>
    <scope>NUCLEOTIDE SEQUENCE [LARGE SCALE GENOMIC DNA]</scope>
    <source>
        <strain evidence="3 4">NS331</strain>
    </source>
</reference>
<organism evidence="3 4">
    <name type="scientific">Pseudacidovorax intermedius</name>
    <dbReference type="NCBI Taxonomy" id="433924"/>
    <lineage>
        <taxon>Bacteria</taxon>
        <taxon>Pseudomonadati</taxon>
        <taxon>Pseudomonadota</taxon>
        <taxon>Betaproteobacteria</taxon>
        <taxon>Burkholderiales</taxon>
        <taxon>Comamonadaceae</taxon>
        <taxon>Pseudacidovorax</taxon>
    </lineage>
</organism>
<dbReference type="Pfam" id="PF03401">
    <property type="entry name" value="TctC"/>
    <property type="match status" value="1"/>
</dbReference>
<dbReference type="PANTHER" id="PTHR42928:SF5">
    <property type="entry name" value="BLR1237 PROTEIN"/>
    <property type="match status" value="1"/>
</dbReference>
<dbReference type="InterPro" id="IPR005064">
    <property type="entry name" value="BUG"/>
</dbReference>
<dbReference type="Gene3D" id="3.40.190.150">
    <property type="entry name" value="Bordetella uptake gene, domain 1"/>
    <property type="match status" value="1"/>
</dbReference>
<evidence type="ECO:0000256" key="1">
    <source>
        <dbReference type="ARBA" id="ARBA00006987"/>
    </source>
</evidence>
<accession>A0A147HCE9</accession>
<evidence type="ECO:0000313" key="4">
    <source>
        <dbReference type="Proteomes" id="UP000072741"/>
    </source>
</evidence>
<sequence length="331" mass="35645">MQRSKALSLAAATAAGALLSLASLAAQAQGPGNWPDKPVRLVLPYPPGGNVDGAARIISDQLQAQFKQPFLVDNKPGAGGLIAGEFVAKAAPDGYTFFMTANGPLLFSPTIFKRDAYDWRRDFVPVSSVSFTPLVLQVNPSTPYKTIGELIEAGKKPGNKLTMASPGAGTQNHLVSEYLQRDSGAHWVTVHYKGNAPATTDLLGGQVDFNFDQISVAQPFIQQGRTRPLAVTSPQRLPQLPDVPTLQESGFKDFSTETFTGLMAPKGTPDAIVQKLSQALQKILADKAVQERFNALGSQARAMTPAEFTQFLDKEDKRWIPIIKQANITAQ</sequence>
<dbReference type="Gene3D" id="3.40.190.10">
    <property type="entry name" value="Periplasmic binding protein-like II"/>
    <property type="match status" value="1"/>
</dbReference>
<name>A0A147HCE9_9BURK</name>
<dbReference type="InterPro" id="IPR042100">
    <property type="entry name" value="Bug_dom1"/>
</dbReference>
<dbReference type="EMBL" id="LDSL01000005">
    <property type="protein sequence ID" value="KTT27812.1"/>
    <property type="molecule type" value="Genomic_DNA"/>
</dbReference>
<evidence type="ECO:0000256" key="2">
    <source>
        <dbReference type="SAM" id="SignalP"/>
    </source>
</evidence>
<dbReference type="PANTHER" id="PTHR42928">
    <property type="entry name" value="TRICARBOXYLATE-BINDING PROTEIN"/>
    <property type="match status" value="1"/>
</dbReference>
<comment type="caution">
    <text evidence="3">The sequence shown here is derived from an EMBL/GenBank/DDBJ whole genome shotgun (WGS) entry which is preliminary data.</text>
</comment>